<organism evidence="1 2">
    <name type="scientific">Smallanthus sonchifolius</name>
    <dbReference type="NCBI Taxonomy" id="185202"/>
    <lineage>
        <taxon>Eukaryota</taxon>
        <taxon>Viridiplantae</taxon>
        <taxon>Streptophyta</taxon>
        <taxon>Embryophyta</taxon>
        <taxon>Tracheophyta</taxon>
        <taxon>Spermatophyta</taxon>
        <taxon>Magnoliopsida</taxon>
        <taxon>eudicotyledons</taxon>
        <taxon>Gunneridae</taxon>
        <taxon>Pentapetalae</taxon>
        <taxon>asterids</taxon>
        <taxon>campanulids</taxon>
        <taxon>Asterales</taxon>
        <taxon>Asteraceae</taxon>
        <taxon>Asteroideae</taxon>
        <taxon>Heliantheae alliance</taxon>
        <taxon>Millerieae</taxon>
        <taxon>Smallanthus</taxon>
    </lineage>
</organism>
<dbReference type="EMBL" id="CM042042">
    <property type="protein sequence ID" value="KAI3704372.1"/>
    <property type="molecule type" value="Genomic_DNA"/>
</dbReference>
<reference evidence="1 2" key="2">
    <citation type="journal article" date="2022" name="Mol. Ecol. Resour.">
        <title>The genomes of chicory, endive, great burdock and yacon provide insights into Asteraceae paleo-polyploidization history and plant inulin production.</title>
        <authorList>
            <person name="Fan W."/>
            <person name="Wang S."/>
            <person name="Wang H."/>
            <person name="Wang A."/>
            <person name="Jiang F."/>
            <person name="Liu H."/>
            <person name="Zhao H."/>
            <person name="Xu D."/>
            <person name="Zhang Y."/>
        </authorList>
    </citation>
    <scope>NUCLEOTIDE SEQUENCE [LARGE SCALE GENOMIC DNA]</scope>
    <source>
        <strain evidence="2">cv. Yunnan</strain>
        <tissue evidence="1">Leaves</tissue>
    </source>
</reference>
<dbReference type="Proteomes" id="UP001056120">
    <property type="component" value="Linkage Group LG25"/>
</dbReference>
<name>A0ACB9A2M3_9ASTR</name>
<protein>
    <submittedName>
        <fullName evidence="1">Uncharacterized protein</fullName>
    </submittedName>
</protein>
<accession>A0ACB9A2M3</accession>
<reference evidence="2" key="1">
    <citation type="journal article" date="2022" name="Mol. Ecol. Resour.">
        <title>The genomes of chicory, endive, great burdock and yacon provide insights into Asteraceae palaeo-polyploidization history and plant inulin production.</title>
        <authorList>
            <person name="Fan W."/>
            <person name="Wang S."/>
            <person name="Wang H."/>
            <person name="Wang A."/>
            <person name="Jiang F."/>
            <person name="Liu H."/>
            <person name="Zhao H."/>
            <person name="Xu D."/>
            <person name="Zhang Y."/>
        </authorList>
    </citation>
    <scope>NUCLEOTIDE SEQUENCE [LARGE SCALE GENOMIC DNA]</scope>
    <source>
        <strain evidence="2">cv. Yunnan</strain>
    </source>
</reference>
<evidence type="ECO:0000313" key="1">
    <source>
        <dbReference type="EMBL" id="KAI3704372.1"/>
    </source>
</evidence>
<gene>
    <name evidence="1" type="ORF">L1987_74590</name>
</gene>
<sequence length="109" mass="12366">MTGFSSLHARLLSPKPYRLSLTLLQSQGNVAENEANDASAVIEIERLYMGKNSSDEEDLNDVPDDDEYDTESLMMLNWSDDYFQVDNSAIKHDGFFVNRGKLERMLVSV</sequence>
<keyword evidence="2" id="KW-1185">Reference proteome</keyword>
<evidence type="ECO:0000313" key="2">
    <source>
        <dbReference type="Proteomes" id="UP001056120"/>
    </source>
</evidence>
<comment type="caution">
    <text evidence="1">The sequence shown here is derived from an EMBL/GenBank/DDBJ whole genome shotgun (WGS) entry which is preliminary data.</text>
</comment>
<proteinExistence type="predicted"/>